<accession>A0A918ZAX3</accession>
<dbReference type="RefSeq" id="WP_189785914.1">
    <property type="nucleotide sequence ID" value="NZ_BNAT01000027.1"/>
</dbReference>
<evidence type="ECO:0000313" key="3">
    <source>
        <dbReference type="Proteomes" id="UP000603227"/>
    </source>
</evidence>
<reference evidence="2" key="1">
    <citation type="journal article" date="2014" name="Int. J. Syst. Evol. Microbiol.">
        <title>Complete genome sequence of Corynebacterium casei LMG S-19264T (=DSM 44701T), isolated from a smear-ripened cheese.</title>
        <authorList>
            <consortium name="US DOE Joint Genome Institute (JGI-PGF)"/>
            <person name="Walter F."/>
            <person name="Albersmeier A."/>
            <person name="Kalinowski J."/>
            <person name="Ruckert C."/>
        </authorList>
    </citation>
    <scope>NUCLEOTIDE SEQUENCE</scope>
    <source>
        <strain evidence="2">CGMCC 4.7403</strain>
    </source>
</reference>
<evidence type="ECO:0000256" key="1">
    <source>
        <dbReference type="SAM" id="MobiDB-lite"/>
    </source>
</evidence>
<dbReference type="EMBL" id="BNAT01000027">
    <property type="protein sequence ID" value="GHE43757.1"/>
    <property type="molecule type" value="Genomic_DNA"/>
</dbReference>
<name>A0A918ZAX3_9ACTN</name>
<reference evidence="2" key="2">
    <citation type="submission" date="2020-09" db="EMBL/GenBank/DDBJ databases">
        <authorList>
            <person name="Sun Q."/>
            <person name="Zhou Y."/>
        </authorList>
    </citation>
    <scope>NUCLEOTIDE SEQUENCE</scope>
    <source>
        <strain evidence="2">CGMCC 4.7403</strain>
    </source>
</reference>
<evidence type="ECO:0000313" key="2">
    <source>
        <dbReference type="EMBL" id="GHE43757.1"/>
    </source>
</evidence>
<keyword evidence="3" id="KW-1185">Reference proteome</keyword>
<dbReference type="AlphaFoldDB" id="A0A918ZAX3"/>
<feature type="region of interest" description="Disordered" evidence="1">
    <location>
        <begin position="1"/>
        <end position="50"/>
    </location>
</feature>
<dbReference type="Proteomes" id="UP000603227">
    <property type="component" value="Unassembled WGS sequence"/>
</dbReference>
<organism evidence="2 3">
    <name type="scientific">Streptomyces capitiformicae</name>
    <dbReference type="NCBI Taxonomy" id="2014920"/>
    <lineage>
        <taxon>Bacteria</taxon>
        <taxon>Bacillati</taxon>
        <taxon>Actinomycetota</taxon>
        <taxon>Actinomycetes</taxon>
        <taxon>Kitasatosporales</taxon>
        <taxon>Streptomycetaceae</taxon>
        <taxon>Streptomyces</taxon>
    </lineage>
</organism>
<protein>
    <submittedName>
        <fullName evidence="2">Uncharacterized protein</fullName>
    </submittedName>
</protein>
<proteinExistence type="predicted"/>
<comment type="caution">
    <text evidence="2">The sequence shown here is derived from an EMBL/GenBank/DDBJ whole genome shotgun (WGS) entry which is preliminary data.</text>
</comment>
<gene>
    <name evidence="2" type="ORF">GCM10017771_63670</name>
</gene>
<sequence>MHEHGSAPRLHPPTPTAATPPVDTSGHRHTVHHDTAAARARAERRRGGAAFDHRERFGVGAVRGGRLGLASGCWGWLGLASGCWGWLGLAFVRE</sequence>